<dbReference type="Proteomes" id="UP000095287">
    <property type="component" value="Unplaced"/>
</dbReference>
<reference evidence="3" key="1">
    <citation type="submission" date="2016-11" db="UniProtKB">
        <authorList>
            <consortium name="WormBaseParasite"/>
        </authorList>
    </citation>
    <scope>IDENTIFICATION</scope>
</reference>
<feature type="chain" id="PRO_5009315084" evidence="1">
    <location>
        <begin position="21"/>
        <end position="44"/>
    </location>
</feature>
<sequence>MSSLRLLALLSAFVVASTLADGFWPRGDYGHYGYGHGYGSEHGH</sequence>
<dbReference type="WBParaSite" id="L893_g8356.t1">
    <property type="protein sequence ID" value="L893_g8356.t1"/>
    <property type="gene ID" value="L893_g8356"/>
</dbReference>
<proteinExistence type="predicted"/>
<keyword evidence="2" id="KW-1185">Reference proteome</keyword>
<accession>A0A1I8AS90</accession>
<keyword evidence="1" id="KW-0732">Signal</keyword>
<organism evidence="2 3">
    <name type="scientific">Steinernema glaseri</name>
    <dbReference type="NCBI Taxonomy" id="37863"/>
    <lineage>
        <taxon>Eukaryota</taxon>
        <taxon>Metazoa</taxon>
        <taxon>Ecdysozoa</taxon>
        <taxon>Nematoda</taxon>
        <taxon>Chromadorea</taxon>
        <taxon>Rhabditida</taxon>
        <taxon>Tylenchina</taxon>
        <taxon>Panagrolaimomorpha</taxon>
        <taxon>Strongyloidoidea</taxon>
        <taxon>Steinernematidae</taxon>
        <taxon>Steinernema</taxon>
    </lineage>
</organism>
<feature type="signal peptide" evidence="1">
    <location>
        <begin position="1"/>
        <end position="20"/>
    </location>
</feature>
<dbReference type="AlphaFoldDB" id="A0A1I8AS90"/>
<evidence type="ECO:0000313" key="3">
    <source>
        <dbReference type="WBParaSite" id="L893_g8356.t1"/>
    </source>
</evidence>
<evidence type="ECO:0000313" key="2">
    <source>
        <dbReference type="Proteomes" id="UP000095287"/>
    </source>
</evidence>
<evidence type="ECO:0000256" key="1">
    <source>
        <dbReference type="SAM" id="SignalP"/>
    </source>
</evidence>
<name>A0A1I8AS90_9BILA</name>
<protein>
    <submittedName>
        <fullName evidence="3">Neuropeptide-like protein 31</fullName>
    </submittedName>
</protein>